<dbReference type="Pfam" id="PF13559">
    <property type="entry name" value="DUF4129"/>
    <property type="match status" value="1"/>
</dbReference>
<gene>
    <name evidence="3" type="ORF">QQX04_01615</name>
</gene>
<feature type="domain" description="Protein-glutamine gamma-glutamyltransferase-like C-terminal" evidence="2">
    <location>
        <begin position="136"/>
        <end position="204"/>
    </location>
</feature>
<proteinExistence type="predicted"/>
<organism evidence="3 4">
    <name type="scientific">Demequina zhanjiangensis</name>
    <dbReference type="NCBI Taxonomy" id="3051659"/>
    <lineage>
        <taxon>Bacteria</taxon>
        <taxon>Bacillati</taxon>
        <taxon>Actinomycetota</taxon>
        <taxon>Actinomycetes</taxon>
        <taxon>Micrococcales</taxon>
        <taxon>Demequinaceae</taxon>
        <taxon>Demequina</taxon>
    </lineage>
</organism>
<evidence type="ECO:0000313" key="4">
    <source>
        <dbReference type="Proteomes" id="UP001172738"/>
    </source>
</evidence>
<keyword evidence="1" id="KW-0812">Transmembrane</keyword>
<feature type="transmembrane region" description="Helical" evidence="1">
    <location>
        <begin position="70"/>
        <end position="90"/>
    </location>
</feature>
<sequence>MTAILGAVASLTASVPVDPSAEEARRWAEDELSRAEYREGASLADWFAQALSDLITRLFSSSGGGGLAPLGYLLGVLALAALLLVAWLVARPLLVSRRRDSAVVLADDARSSSEIDRAARDAAQAGHWHEAVLETFRAIVRSAEERTVIDPRDGCTAHEAAVDIAAALDGTGHLLADAARRFDSICYSDAVATQQDYDVSRAAFDAVASARIAPEVVS</sequence>
<keyword evidence="1" id="KW-1133">Transmembrane helix</keyword>
<accession>A0ABT8FXQ4</accession>
<evidence type="ECO:0000313" key="3">
    <source>
        <dbReference type="EMBL" id="MDN4471686.1"/>
    </source>
</evidence>
<dbReference type="InterPro" id="IPR025403">
    <property type="entry name" value="TgpA-like_C"/>
</dbReference>
<dbReference type="EMBL" id="JAUHPV010000001">
    <property type="protein sequence ID" value="MDN4471686.1"/>
    <property type="molecule type" value="Genomic_DNA"/>
</dbReference>
<protein>
    <submittedName>
        <fullName evidence="3">DUF4129 domain-containing protein</fullName>
    </submittedName>
</protein>
<evidence type="ECO:0000259" key="2">
    <source>
        <dbReference type="Pfam" id="PF13559"/>
    </source>
</evidence>
<reference evidence="3" key="1">
    <citation type="submission" date="2023-06" db="EMBL/GenBank/DDBJ databases">
        <title>SYSU T00b26.</title>
        <authorList>
            <person name="Gao L."/>
            <person name="Fang B.-Z."/>
            <person name="Li W.-J."/>
        </authorList>
    </citation>
    <scope>NUCLEOTIDE SEQUENCE</scope>
    <source>
        <strain evidence="3">SYSU T00b26</strain>
    </source>
</reference>
<comment type="caution">
    <text evidence="3">The sequence shown here is derived from an EMBL/GenBank/DDBJ whole genome shotgun (WGS) entry which is preliminary data.</text>
</comment>
<dbReference type="Proteomes" id="UP001172738">
    <property type="component" value="Unassembled WGS sequence"/>
</dbReference>
<dbReference type="RefSeq" id="WP_301125546.1">
    <property type="nucleotide sequence ID" value="NZ_JAUHPV010000001.1"/>
</dbReference>
<keyword evidence="4" id="KW-1185">Reference proteome</keyword>
<evidence type="ECO:0000256" key="1">
    <source>
        <dbReference type="SAM" id="Phobius"/>
    </source>
</evidence>
<keyword evidence="1" id="KW-0472">Membrane</keyword>
<name>A0ABT8FXQ4_9MICO</name>